<keyword evidence="4" id="KW-0460">Magnesium</keyword>
<accession>E3ZSI4</accession>
<reference evidence="8" key="1">
    <citation type="journal article" date="2010" name="Microbiol. Resour. Announc.">
        <title>Comparative genomics of the bacterial genus Listeria: Genome evolution is characterized by limited gene acquisition and limited gene loss.</title>
        <authorList>
            <person name="den Bakker H.C."/>
            <person name="Cummings C.A."/>
            <person name="Ferreira V."/>
            <person name="Vatta P."/>
            <person name="Orsi R.H."/>
            <person name="Degoricija L."/>
            <person name="Barker M."/>
            <person name="Petrauskene O."/>
            <person name="Furtado M.R."/>
            <person name="Wiedmann M."/>
        </authorList>
    </citation>
    <scope>NUCLEOTIDE SEQUENCE [LARGE SCALE GENOMIC DNA]</scope>
    <source>
        <strain evidence="8">FSL N1-067</strain>
    </source>
</reference>
<protein>
    <submittedName>
        <fullName evidence="8">Phosphoglucosamine mutase</fullName>
    </submittedName>
</protein>
<evidence type="ECO:0000256" key="1">
    <source>
        <dbReference type="ARBA" id="ARBA00001946"/>
    </source>
</evidence>
<dbReference type="InterPro" id="IPR018247">
    <property type="entry name" value="EF_Hand_1_Ca_BS"/>
</dbReference>
<dbReference type="Pfam" id="PF02880">
    <property type="entry name" value="PGM_PMM_III"/>
    <property type="match status" value="1"/>
</dbReference>
<dbReference type="PANTHER" id="PTHR42946:SF1">
    <property type="entry name" value="PHOSPHOGLUCOMUTASE (ALPHA-D-GLUCOSE-1,6-BISPHOSPHATE-DEPENDENT)"/>
    <property type="match status" value="1"/>
</dbReference>
<dbReference type="GO" id="GO:0009252">
    <property type="term" value="P:peptidoglycan biosynthetic process"/>
    <property type="evidence" value="ECO:0007669"/>
    <property type="project" value="TreeGrafter"/>
</dbReference>
<keyword evidence="5" id="KW-0413">Isomerase</keyword>
<dbReference type="SUPFAM" id="SSF53738">
    <property type="entry name" value="Phosphoglucomutase, first 3 domains"/>
    <property type="match status" value="2"/>
</dbReference>
<dbReference type="Pfam" id="PF00408">
    <property type="entry name" value="PGM_PMM_IV"/>
    <property type="match status" value="1"/>
</dbReference>
<dbReference type="PROSITE" id="PS00018">
    <property type="entry name" value="EF_HAND_1"/>
    <property type="match status" value="1"/>
</dbReference>
<evidence type="ECO:0000256" key="5">
    <source>
        <dbReference type="ARBA" id="ARBA00023235"/>
    </source>
</evidence>
<dbReference type="FunFam" id="3.40.120.10:FF:000002">
    <property type="entry name" value="Phosphoglucosamine mutase"/>
    <property type="match status" value="1"/>
</dbReference>
<evidence type="ECO:0000259" key="7">
    <source>
        <dbReference type="Pfam" id="PF02880"/>
    </source>
</evidence>
<feature type="domain" description="Alpha-D-phosphohexomutase C-terminal" evidence="6">
    <location>
        <begin position="182"/>
        <end position="246"/>
    </location>
</feature>
<evidence type="ECO:0000313" key="8">
    <source>
        <dbReference type="EMBL" id="EFR99415.1"/>
    </source>
</evidence>
<dbReference type="GO" id="GO:0008966">
    <property type="term" value="F:phosphoglucosamine mutase activity"/>
    <property type="evidence" value="ECO:0007669"/>
    <property type="project" value="TreeGrafter"/>
</dbReference>
<dbReference type="GO" id="GO:0046872">
    <property type="term" value="F:metal ion binding"/>
    <property type="evidence" value="ECO:0007669"/>
    <property type="project" value="UniProtKB-KW"/>
</dbReference>
<gene>
    <name evidence="8" type="ORF">NT03LS_2471</name>
</gene>
<dbReference type="InterPro" id="IPR050060">
    <property type="entry name" value="Phosphoglucosamine_mutase"/>
</dbReference>
<organism evidence="8">
    <name type="scientific">Listeria seeligeri FSL N1-067</name>
    <dbReference type="NCBI Taxonomy" id="702453"/>
    <lineage>
        <taxon>Bacteria</taxon>
        <taxon>Bacillati</taxon>
        <taxon>Bacillota</taxon>
        <taxon>Bacilli</taxon>
        <taxon>Bacillales</taxon>
        <taxon>Listeriaceae</taxon>
        <taxon>Listeria</taxon>
    </lineage>
</organism>
<proteinExistence type="predicted"/>
<dbReference type="Gene3D" id="3.40.120.10">
    <property type="entry name" value="Alpha-D-Glucose-1,6-Bisphosphate, subunit A, domain 3"/>
    <property type="match status" value="2"/>
</dbReference>
<dbReference type="InterPro" id="IPR005843">
    <property type="entry name" value="A-D-PHexomutase_C"/>
</dbReference>
<dbReference type="GO" id="GO:0004615">
    <property type="term" value="F:phosphomannomutase activity"/>
    <property type="evidence" value="ECO:0007669"/>
    <property type="project" value="TreeGrafter"/>
</dbReference>
<dbReference type="InterPro" id="IPR016055">
    <property type="entry name" value="A-D-PHexomutase_a/b/a-I/II/III"/>
</dbReference>
<sequence>FADLDADISSMGSSPNGLNINDGVGSTHPEALAAFVLEKKADVGLAFDGDGDRVIAIDEIGQIVDGDKIMFICAKYLREQGLLNSNTIVSTVMSNLGFYKGLKELNIEDVQTAVGDRYVVEAMREGNFNLGGEQSGHIIFLDHNTTGDGLLSGIQLINVMKATGKKLSELASEMKTFPQKLENIRVSDKNHVADNPKVSKVISEVEAEMAGNGRVLVRPSGTEPLVRVMVEAASKEETDEYCERISAVVRAEMALND</sequence>
<dbReference type="PANTHER" id="PTHR42946">
    <property type="entry name" value="PHOSPHOHEXOSE MUTASE"/>
    <property type="match status" value="1"/>
</dbReference>
<dbReference type="GO" id="GO:0005975">
    <property type="term" value="P:carbohydrate metabolic process"/>
    <property type="evidence" value="ECO:0007669"/>
    <property type="project" value="InterPro"/>
</dbReference>
<dbReference type="Gene3D" id="3.30.310.50">
    <property type="entry name" value="Alpha-D-phosphohexomutase, C-terminal domain"/>
    <property type="match status" value="1"/>
</dbReference>
<keyword evidence="3" id="KW-0479">Metal-binding</keyword>
<dbReference type="SUPFAM" id="SSF55957">
    <property type="entry name" value="Phosphoglucomutase, C-terminal domain"/>
    <property type="match status" value="1"/>
</dbReference>
<dbReference type="InterPro" id="IPR036900">
    <property type="entry name" value="A-D-PHexomutase_C_sf"/>
</dbReference>
<name>E3ZSI4_LISSE</name>
<dbReference type="GO" id="GO:0005829">
    <property type="term" value="C:cytosol"/>
    <property type="evidence" value="ECO:0007669"/>
    <property type="project" value="TreeGrafter"/>
</dbReference>
<comment type="cofactor">
    <cofactor evidence="1">
        <name>Mg(2+)</name>
        <dbReference type="ChEBI" id="CHEBI:18420"/>
    </cofactor>
</comment>
<dbReference type="Proteomes" id="UP000004302">
    <property type="component" value="Chromosome"/>
</dbReference>
<dbReference type="GO" id="GO:0006048">
    <property type="term" value="P:UDP-N-acetylglucosamine biosynthetic process"/>
    <property type="evidence" value="ECO:0007669"/>
    <property type="project" value="TreeGrafter"/>
</dbReference>
<dbReference type="AlphaFoldDB" id="E3ZSI4"/>
<dbReference type="HOGENOM" id="CLU_094416_0_0_9"/>
<evidence type="ECO:0000259" key="6">
    <source>
        <dbReference type="Pfam" id="PF00408"/>
    </source>
</evidence>
<evidence type="ECO:0000256" key="2">
    <source>
        <dbReference type="ARBA" id="ARBA00022553"/>
    </source>
</evidence>
<evidence type="ECO:0000256" key="3">
    <source>
        <dbReference type="ARBA" id="ARBA00022723"/>
    </source>
</evidence>
<feature type="domain" description="Alpha-D-phosphohexomutase alpha/beta/alpha" evidence="7">
    <location>
        <begin position="65"/>
        <end position="176"/>
    </location>
</feature>
<evidence type="ECO:0000256" key="4">
    <source>
        <dbReference type="ARBA" id="ARBA00022842"/>
    </source>
</evidence>
<dbReference type="InterPro" id="IPR005846">
    <property type="entry name" value="A-D-PHexomutase_a/b/a-III"/>
</dbReference>
<feature type="non-terminal residue" evidence="8">
    <location>
        <position position="1"/>
    </location>
</feature>
<dbReference type="FunFam" id="3.30.310.50:FF:000001">
    <property type="entry name" value="Phosphoglucosamine mutase"/>
    <property type="match status" value="1"/>
</dbReference>
<keyword evidence="2" id="KW-0597">Phosphoprotein</keyword>
<comment type="caution">
    <text evidence="8">The sequence shown here is derived from an EMBL/GenBank/DDBJ whole genome shotgun (WGS) entry which is preliminary data.</text>
</comment>
<dbReference type="PATRIC" id="fig|702453.3.peg.2068"/>
<dbReference type="EMBL" id="ADXJ01000825">
    <property type="protein sequence ID" value="EFR99415.1"/>
    <property type="molecule type" value="Genomic_DNA"/>
</dbReference>